<gene>
    <name evidence="1" type="ORF">FEM33_14270</name>
</gene>
<dbReference type="InterPro" id="IPR019734">
    <property type="entry name" value="TPR_rpt"/>
</dbReference>
<dbReference type="AlphaFoldDB" id="A0A5M8QWI5"/>
<comment type="caution">
    <text evidence="1">The sequence shown here is derived from an EMBL/GenBank/DDBJ whole genome shotgun (WGS) entry which is preliminary data.</text>
</comment>
<evidence type="ECO:0000313" key="2">
    <source>
        <dbReference type="Proteomes" id="UP000323994"/>
    </source>
</evidence>
<protein>
    <recommendedName>
        <fullName evidence="3">Tetratricopeptide repeat protein</fullName>
    </recommendedName>
</protein>
<reference evidence="1 2" key="1">
    <citation type="submission" date="2019-05" db="EMBL/GenBank/DDBJ databases">
        <authorList>
            <person name="Qu J.-H."/>
        </authorList>
    </citation>
    <scope>NUCLEOTIDE SEQUENCE [LARGE SCALE GENOMIC DNA]</scope>
    <source>
        <strain evidence="1 2">NS28</strain>
    </source>
</reference>
<dbReference type="Gene3D" id="1.25.40.10">
    <property type="entry name" value="Tetratricopeptide repeat domain"/>
    <property type="match status" value="1"/>
</dbReference>
<sequence length="572" mass="64455">MKNILLLFLFPVLLLSGILFVYRGNNSRPALVPESITMCSSGSGANVSTDANGKSVSALPGWGKYSYTVSTSKDSAQYYFNQGLNLYYSYHMKESLASFREAARIDPGCSMAFWGQALAMGPYYNAAHAYKMPAEVQPVLQQLYQVSDNATAKEKDLMQAMALRYTTDAADTKRKELNLAYASGMRKLIEKYPDDQDIKMLYVDAVMLIHAWDFWNSNGSAKEWTEELVQLCEGTLRKNPDHPAALHYHIHLTEASHHPEVALPNADKLKILFPGVAHMVHMSSHEYQRNGLYASGVEVNDLADSNLLLYDSLAAHLSLNKHSAHYFAVQTYCAMSGGMYETGMRDAIRCRNTVSPSHENTYDQYLYMLPQLTLVRLGKWDEILKDSLLPDASWTYASLLHHFSRGMAYVNTGHTELALKELADLRVNTKDKILEKRRIPFNAPLPIAHIAENILNASILYAQEKPDAALASLRNAIELEDNLIYTEPNDWPLPARQYLGAILLKIKKPVEAEKVYREDLIRNPGNGWSQVGLHRSLEMQKKNKQLAELKSGYKKSFSHAEVIPPTSVYMKF</sequence>
<dbReference type="OrthoDB" id="9778494at2"/>
<dbReference type="SUPFAM" id="SSF48452">
    <property type="entry name" value="TPR-like"/>
    <property type="match status" value="1"/>
</dbReference>
<accession>A0A5M8QWI5</accession>
<dbReference type="Proteomes" id="UP000323994">
    <property type="component" value="Unassembled WGS sequence"/>
</dbReference>
<organism evidence="1 2">
    <name type="scientific">Dyadobacter flavalbus</name>
    <dbReference type="NCBI Taxonomy" id="2579942"/>
    <lineage>
        <taxon>Bacteria</taxon>
        <taxon>Pseudomonadati</taxon>
        <taxon>Bacteroidota</taxon>
        <taxon>Cytophagia</taxon>
        <taxon>Cytophagales</taxon>
        <taxon>Spirosomataceae</taxon>
        <taxon>Dyadobacter</taxon>
    </lineage>
</organism>
<evidence type="ECO:0000313" key="1">
    <source>
        <dbReference type="EMBL" id="KAA6439420.1"/>
    </source>
</evidence>
<keyword evidence="2" id="KW-1185">Reference proteome</keyword>
<dbReference type="InterPro" id="IPR011990">
    <property type="entry name" value="TPR-like_helical_dom_sf"/>
</dbReference>
<dbReference type="SMART" id="SM00028">
    <property type="entry name" value="TPR"/>
    <property type="match status" value="3"/>
</dbReference>
<dbReference type="PANTHER" id="PTHR45588">
    <property type="entry name" value="TPR DOMAIN-CONTAINING PROTEIN"/>
    <property type="match status" value="1"/>
</dbReference>
<proteinExistence type="predicted"/>
<evidence type="ECO:0008006" key="3">
    <source>
        <dbReference type="Google" id="ProtNLM"/>
    </source>
</evidence>
<dbReference type="RefSeq" id="WP_139012670.1">
    <property type="nucleotide sequence ID" value="NZ_VBSN01000038.1"/>
</dbReference>
<name>A0A5M8QWI5_9BACT</name>
<dbReference type="EMBL" id="VBSN01000038">
    <property type="protein sequence ID" value="KAA6439420.1"/>
    <property type="molecule type" value="Genomic_DNA"/>
</dbReference>
<dbReference type="PANTHER" id="PTHR45588:SF1">
    <property type="entry name" value="WW DOMAIN-CONTAINING PROTEIN"/>
    <property type="match status" value="1"/>
</dbReference>